<dbReference type="GO" id="GO:0015920">
    <property type="term" value="P:lipopolysaccharide transport"/>
    <property type="evidence" value="ECO:0007669"/>
    <property type="project" value="InterPro"/>
</dbReference>
<dbReference type="Pfam" id="PF03968">
    <property type="entry name" value="LptD_N"/>
    <property type="match status" value="1"/>
</dbReference>
<comment type="similarity">
    <text evidence="4">Belongs to the LptD family.</text>
</comment>
<dbReference type="EMBL" id="JACHTE010000005">
    <property type="protein sequence ID" value="MBB1088471.1"/>
    <property type="molecule type" value="Genomic_DNA"/>
</dbReference>
<feature type="signal peptide" evidence="4">
    <location>
        <begin position="1"/>
        <end position="22"/>
    </location>
</feature>
<keyword evidence="1 4" id="KW-0732">Signal</keyword>
<accession>A0A7W3YER4</accession>
<dbReference type="GO" id="GO:0009279">
    <property type="term" value="C:cell outer membrane"/>
    <property type="evidence" value="ECO:0007669"/>
    <property type="project" value="UniProtKB-SubCell"/>
</dbReference>
<feature type="chain" id="PRO_5031651855" description="LPS-assembly protein LptD" evidence="4">
    <location>
        <begin position="23"/>
        <end position="799"/>
    </location>
</feature>
<comment type="subcellular location">
    <subcellularLocation>
        <location evidence="4">Cell outer membrane</location>
    </subcellularLocation>
</comment>
<evidence type="ECO:0000256" key="5">
    <source>
        <dbReference type="SAM" id="MobiDB-lite"/>
    </source>
</evidence>
<comment type="function">
    <text evidence="4">Together with LptE, is involved in the assembly of lipopolysaccharide (LPS) at the surface of the outer membrane.</text>
</comment>
<dbReference type="GO" id="GO:0043165">
    <property type="term" value="P:Gram-negative-bacterium-type cell outer membrane assembly"/>
    <property type="evidence" value="ECO:0007669"/>
    <property type="project" value="UniProtKB-UniRule"/>
</dbReference>
<dbReference type="Pfam" id="PF04453">
    <property type="entry name" value="LptD"/>
    <property type="match status" value="1"/>
</dbReference>
<evidence type="ECO:0000256" key="3">
    <source>
        <dbReference type="ARBA" id="ARBA00023237"/>
    </source>
</evidence>
<reference evidence="8 9" key="1">
    <citation type="submission" date="2020-07" db="EMBL/GenBank/DDBJ databases">
        <authorList>
            <person name="Xu S."/>
            <person name="Li A."/>
        </authorList>
    </citation>
    <scope>NUCLEOTIDE SEQUENCE [LARGE SCALE GENOMIC DNA]</scope>
    <source>
        <strain evidence="8 9">SG-8</strain>
    </source>
</reference>
<keyword evidence="9" id="KW-1185">Reference proteome</keyword>
<dbReference type="InterPro" id="IPR005653">
    <property type="entry name" value="OstA-like_N"/>
</dbReference>
<evidence type="ECO:0000256" key="1">
    <source>
        <dbReference type="ARBA" id="ARBA00022729"/>
    </source>
</evidence>
<comment type="caution">
    <text evidence="4">Lacks conserved residue(s) required for the propagation of feature annotation.</text>
</comment>
<dbReference type="PANTHER" id="PTHR30189">
    <property type="entry name" value="LPS-ASSEMBLY PROTEIN"/>
    <property type="match status" value="1"/>
</dbReference>
<feature type="region of interest" description="Disordered" evidence="5">
    <location>
        <begin position="40"/>
        <end position="59"/>
    </location>
</feature>
<dbReference type="InterPro" id="IPR007543">
    <property type="entry name" value="LptD_C"/>
</dbReference>
<evidence type="ECO:0000313" key="9">
    <source>
        <dbReference type="Proteomes" id="UP000552587"/>
    </source>
</evidence>
<keyword evidence="3 4" id="KW-0998">Cell outer membrane</keyword>
<dbReference type="Gene3D" id="2.60.450.10">
    <property type="entry name" value="Lipopolysaccharide (LPS) transport protein A like domain"/>
    <property type="match status" value="1"/>
</dbReference>
<dbReference type="InterPro" id="IPR020889">
    <property type="entry name" value="LipoPS_assembly_LptD"/>
</dbReference>
<dbReference type="HAMAP" id="MF_01411">
    <property type="entry name" value="LPS_assembly_LptD"/>
    <property type="match status" value="1"/>
</dbReference>
<evidence type="ECO:0000259" key="7">
    <source>
        <dbReference type="Pfam" id="PF04453"/>
    </source>
</evidence>
<evidence type="ECO:0000313" key="8">
    <source>
        <dbReference type="EMBL" id="MBB1088471.1"/>
    </source>
</evidence>
<evidence type="ECO:0000256" key="4">
    <source>
        <dbReference type="HAMAP-Rule" id="MF_01411"/>
    </source>
</evidence>
<dbReference type="AlphaFoldDB" id="A0A7W3YER4"/>
<feature type="domain" description="Organic solvent tolerance-like N-terminal" evidence="6">
    <location>
        <begin position="61"/>
        <end position="192"/>
    </location>
</feature>
<gene>
    <name evidence="4 8" type="primary">lptD</name>
    <name evidence="8" type="ORF">H4F99_08200</name>
</gene>
<organism evidence="8 9">
    <name type="scientific">Marilutibacter penaei</name>
    <dbReference type="NCBI Taxonomy" id="2759900"/>
    <lineage>
        <taxon>Bacteria</taxon>
        <taxon>Pseudomonadati</taxon>
        <taxon>Pseudomonadota</taxon>
        <taxon>Gammaproteobacteria</taxon>
        <taxon>Lysobacterales</taxon>
        <taxon>Lysobacteraceae</taxon>
        <taxon>Marilutibacter</taxon>
    </lineage>
</organism>
<dbReference type="PANTHER" id="PTHR30189:SF1">
    <property type="entry name" value="LPS-ASSEMBLY PROTEIN LPTD"/>
    <property type="match status" value="1"/>
</dbReference>
<comment type="caution">
    <text evidence="8">The sequence shown here is derived from an EMBL/GenBank/DDBJ whole genome shotgun (WGS) entry which is preliminary data.</text>
</comment>
<sequence precursor="true">MRQTLRLLPLSLCIALALPVQAAEDEEDWSLCPVGDAVPAFDDAPEATTGPEARQDAPTDIEGGHLEREATGENIIVQDNVRLTRGDQFLHTDTLSFHEETGTYTAEGGVRYQDSGMRIVADHAEGNQNNDRHVISDLRYQLIDRRGNGGADRIELNGAQGALVGSTYTTCPPGEEKWQLRAHRIDIDTDEGMAVARNAVLRVGNVPVLYVPWFMFPTDDRRRSGLLYPSISMSSRDGFDWEQPIYWNIAPNYDATFFPRIMTDRGPQLGAEFRWLYPQGEGEVYGEWMPHDRLPSRDPDDYFFLPNGTPIPGATLPEDDRGLFRLKATHNIDADWLGGSWHARANLGWVSDTHYLDDFSNSLFGRSAYAMTSSMGLFGRGRYWDAGLMADHQQLTDYTVSESSLRFDRLPRAYFNWEQPQGQWFETGLNAEVVRFQHEVDLKGGGTRLDLKPWVSMPLEGNSWFVRPTLAWRYTGYELDDTLANRFGDASPSRSMPITSIDAGLFFDRETRIGGENYLHTLEPRIYYLNVPYRDQSGIPSFDTAPMTYSWGQLFRDNRYTGADRQTDANQLTAALTTRLISEDDGRERLAASIGQIQYFDDVRTTLGSEQPIEQGKSAWIADVSVSPNDRWKINVGYQWDPKFKGEDLASVRLRYLLKDSGVINLGYRYRRRPTDREDLLEQVDFSFLYPVSDNWSVVGRYYYSLLDDKLLESIAGVQWEDCCLAVRLIARRYVRNRDGDLDDSLRLEFELKGLGSAGQKTERELRRAILGYDRDDLYLVPPSLITDDNVESSADPLL</sequence>
<name>A0A7W3YER4_9GAMM</name>
<protein>
    <recommendedName>
        <fullName evidence="4">LPS-assembly protein LptD</fullName>
    </recommendedName>
</protein>
<dbReference type="InterPro" id="IPR050218">
    <property type="entry name" value="LptD"/>
</dbReference>
<evidence type="ECO:0000256" key="2">
    <source>
        <dbReference type="ARBA" id="ARBA00023136"/>
    </source>
</evidence>
<dbReference type="Proteomes" id="UP000552587">
    <property type="component" value="Unassembled WGS sequence"/>
</dbReference>
<dbReference type="RefSeq" id="WP_182669253.1">
    <property type="nucleotide sequence ID" value="NZ_JACHTE010000005.1"/>
</dbReference>
<keyword evidence="2 4" id="KW-0472">Membrane</keyword>
<comment type="subunit">
    <text evidence="4">Component of the lipopolysaccharide transport and assembly complex. Interacts with LptE and LptA.</text>
</comment>
<dbReference type="GO" id="GO:1990351">
    <property type="term" value="C:transporter complex"/>
    <property type="evidence" value="ECO:0007669"/>
    <property type="project" value="TreeGrafter"/>
</dbReference>
<evidence type="ECO:0000259" key="6">
    <source>
        <dbReference type="Pfam" id="PF03968"/>
    </source>
</evidence>
<proteinExistence type="inferred from homology"/>
<feature type="domain" description="LptD C-terminal" evidence="7">
    <location>
        <begin position="320"/>
        <end position="696"/>
    </location>
</feature>